<dbReference type="EMBL" id="BK016022">
    <property type="protein sequence ID" value="DAF90132.1"/>
    <property type="molecule type" value="Genomic_DNA"/>
</dbReference>
<evidence type="ECO:0000256" key="1">
    <source>
        <dbReference type="SAM" id="Phobius"/>
    </source>
</evidence>
<evidence type="ECO:0000313" key="2">
    <source>
        <dbReference type="EMBL" id="DAF90132.1"/>
    </source>
</evidence>
<proteinExistence type="predicted"/>
<name>A0A8S5U6R9_9CAUD</name>
<accession>A0A8S5U6R9</accession>
<reference evidence="2" key="1">
    <citation type="journal article" date="2021" name="Proc. Natl. Acad. Sci. U.S.A.">
        <title>A Catalog of Tens of Thousands of Viruses from Human Metagenomes Reveals Hidden Associations with Chronic Diseases.</title>
        <authorList>
            <person name="Tisza M.J."/>
            <person name="Buck C.B."/>
        </authorList>
    </citation>
    <scope>NUCLEOTIDE SEQUENCE</scope>
    <source>
        <strain evidence="2">CtWlk2</strain>
    </source>
</reference>
<organism evidence="2">
    <name type="scientific">Siphoviridae sp. ctWlk2</name>
    <dbReference type="NCBI Taxonomy" id="2825539"/>
    <lineage>
        <taxon>Viruses</taxon>
        <taxon>Duplodnaviria</taxon>
        <taxon>Heunggongvirae</taxon>
        <taxon>Uroviricota</taxon>
        <taxon>Caudoviricetes</taxon>
    </lineage>
</organism>
<protein>
    <submittedName>
        <fullName evidence="2">Uncharacterized protein</fullName>
    </submittedName>
</protein>
<feature type="transmembrane region" description="Helical" evidence="1">
    <location>
        <begin position="25"/>
        <end position="44"/>
    </location>
</feature>
<keyword evidence="1" id="KW-0472">Membrane</keyword>
<keyword evidence="1" id="KW-0812">Transmembrane</keyword>
<sequence length="196" mass="23159">MSYLEIYFLLLEQINDKFIYLKSNIYIIFVIGNQFIMSHIVFYIKLEPYLKQWLHNSLGNPVVFPPQSNENAVIRRFLRKRPPEVQPEMAEDELTAIVIPDSKAKPPQYYNYLGKKAKAAVKETIEDLFRANLWNEMSDLTKRDCGLNKTIAAWCEMHGIDDDYSETVRQKYYRMRTSYSRRGIFLGSLTRKHSDE</sequence>
<keyword evidence="1" id="KW-1133">Transmembrane helix</keyword>